<name>A0ABU7XHF3_9HYPH</name>
<protein>
    <submittedName>
        <fullName evidence="2">AIPR family protein</fullName>
    </submittedName>
</protein>
<dbReference type="Pfam" id="PF10592">
    <property type="entry name" value="AIPR"/>
    <property type="match status" value="1"/>
</dbReference>
<proteinExistence type="predicted"/>
<feature type="domain" description="Abortive phage infection protein C-terminal" evidence="1">
    <location>
        <begin position="258"/>
        <end position="492"/>
    </location>
</feature>
<dbReference type="Proteomes" id="UP001350748">
    <property type="component" value="Unassembled WGS sequence"/>
</dbReference>
<keyword evidence="3" id="KW-1185">Reference proteome</keyword>
<comment type="caution">
    <text evidence="2">The sequence shown here is derived from an EMBL/GenBank/DDBJ whole genome shotgun (WGS) entry which is preliminary data.</text>
</comment>
<dbReference type="RefSeq" id="WP_332081637.1">
    <property type="nucleotide sequence ID" value="NZ_JAZHYN010000020.1"/>
</dbReference>
<gene>
    <name evidence="2" type="ORF">V3H18_08755</name>
</gene>
<evidence type="ECO:0000313" key="2">
    <source>
        <dbReference type="EMBL" id="MEF3366620.1"/>
    </source>
</evidence>
<accession>A0ABU7XHF3</accession>
<evidence type="ECO:0000313" key="3">
    <source>
        <dbReference type="Proteomes" id="UP001350748"/>
    </source>
</evidence>
<organism evidence="2 3">
    <name type="scientific">Methylocystis borbori</name>
    <dbReference type="NCBI Taxonomy" id="3118750"/>
    <lineage>
        <taxon>Bacteria</taxon>
        <taxon>Pseudomonadati</taxon>
        <taxon>Pseudomonadota</taxon>
        <taxon>Alphaproteobacteria</taxon>
        <taxon>Hyphomicrobiales</taxon>
        <taxon>Methylocystaceae</taxon>
        <taxon>Methylocystis</taxon>
    </lineage>
</organism>
<evidence type="ECO:0000259" key="1">
    <source>
        <dbReference type="Pfam" id="PF10592"/>
    </source>
</evidence>
<sequence>MHRVVKSHLDDFEKKNSVSDQEAKQFEAFLNYVVFRQHCAEHIDPRDLVYAGDDPGLDGVMVFIDDSYVSSIEEVEEAMTGRKRDADVVIVFTQSKTSDSWSKAEINTFESAISDFLAEKSEYPQSDYIKNAREVFDGVLKHVGKIRDGKPEVQAFFATTARASEDREILAARQAIKAVLENTGYFSNIEVILVNRDSIVEMWKAAEGQVEATLRVLGSAAFPRSPGIEEGYAVTVKAKDFIDQILVDKNGRLRPRIFEENVRDFLGLKGDVNKEMAETIADPIKQKRFGVLNNGITMISPDVRVGGLEIFIRDFQIVNGCQTSNVLFENREKIGDDATIMLKLIETSDPGVVDDIVRSTNRQAKVDEEQFLATLDAVKALERYFEARGADDEFRLYFERRQNQFSHDENVKAIRVFDIKELARCVAAMFLDKPDVASRYPNRLTGEMRSLVFNSAYLEEVYHVAAYTLYRIKLLISNKRIDQRYSKLRWHIMLAIKYYVCGDAIPQLSSPKIKKLCTAIETFMSTADDETVRIIKDLCAEVFDMEDLTRDKLKGSNLANEVKLKALAFRNANPPKVGGSPALSPAGLGKSCEP</sequence>
<dbReference type="InterPro" id="IPR018891">
    <property type="entry name" value="AIPR_C"/>
</dbReference>
<dbReference type="EMBL" id="JAZHYN010000020">
    <property type="protein sequence ID" value="MEF3366620.1"/>
    <property type="molecule type" value="Genomic_DNA"/>
</dbReference>
<reference evidence="2 3" key="1">
    <citation type="submission" date="2024-02" db="EMBL/GenBank/DDBJ databases">
        <authorList>
            <person name="Grouzdev D."/>
        </authorList>
    </citation>
    <scope>NUCLEOTIDE SEQUENCE [LARGE SCALE GENOMIC DNA]</scope>
    <source>
        <strain evidence="2 3">9N</strain>
    </source>
</reference>